<dbReference type="PANTHER" id="PTHR30461">
    <property type="entry name" value="DNA-INVERTASE FROM LAMBDOID PROPHAGE"/>
    <property type="match status" value="1"/>
</dbReference>
<proteinExistence type="predicted"/>
<reference evidence="4 5" key="1">
    <citation type="journal article" date="2019" name="Int. J. Syst. Evol. Microbiol.">
        <title>The Global Catalogue of Microorganisms (GCM) 10K type strain sequencing project: providing services to taxonomists for standard genome sequencing and annotation.</title>
        <authorList>
            <consortium name="The Broad Institute Genomics Platform"/>
            <consortium name="The Broad Institute Genome Sequencing Center for Infectious Disease"/>
            <person name="Wu L."/>
            <person name="Ma J."/>
        </authorList>
    </citation>
    <scope>NUCLEOTIDE SEQUENCE [LARGE SCALE GENOMIC DNA]</scope>
    <source>
        <strain evidence="4 5">JCM 15478</strain>
    </source>
</reference>
<dbReference type="Proteomes" id="UP001500016">
    <property type="component" value="Unassembled WGS sequence"/>
</dbReference>
<evidence type="ECO:0000313" key="4">
    <source>
        <dbReference type="EMBL" id="GAA2101924.1"/>
    </source>
</evidence>
<name>A0ABN2WZ48_9ACTN</name>
<comment type="caution">
    <text evidence="4">The sequence shown here is derived from an EMBL/GenBank/DDBJ whole genome shotgun (WGS) entry which is preliminary data.</text>
</comment>
<sequence>MGHPLLMNGSAVNRHRSGIAWSKSAIRVILTNPRYTGHQVWNRQRRQESLIDVENVALGHQSKQFWNAKEAWIRSEYPAHTALISQDIFQQVQDRMASRCPASTGREVVRTRHPRVFKGMIIREFCQRRMQGNWSGGVTRYRCRFPEEYALANRIDRPLSVSLREDVLVGPVDAWLAGAFAPSSIEHSLAALEEAQPDTSPTAESARQALKECDRKLGRYRAALAAGADPALIAEWSGGPRRPVPPRRSA</sequence>
<dbReference type="InterPro" id="IPR038109">
    <property type="entry name" value="DNA_bind_recomb_sf"/>
</dbReference>
<gene>
    <name evidence="4" type="ORF">GCM10009801_75570</name>
</gene>
<keyword evidence="5" id="KW-1185">Reference proteome</keyword>
<dbReference type="PANTHER" id="PTHR30461:SF2">
    <property type="entry name" value="SERINE RECOMBINASE PINE-RELATED"/>
    <property type="match status" value="1"/>
</dbReference>
<keyword evidence="2" id="KW-0233">DNA recombination</keyword>
<accession>A0ABN2WZ48</accession>
<dbReference type="InterPro" id="IPR011109">
    <property type="entry name" value="DNA_bind_recombinase_dom"/>
</dbReference>
<dbReference type="InterPro" id="IPR050639">
    <property type="entry name" value="SSR_resolvase"/>
</dbReference>
<protein>
    <recommendedName>
        <fullName evidence="3">Recombinase domain-containing protein</fullName>
    </recommendedName>
</protein>
<evidence type="ECO:0000259" key="3">
    <source>
        <dbReference type="Pfam" id="PF07508"/>
    </source>
</evidence>
<dbReference type="Gene3D" id="3.90.1750.20">
    <property type="entry name" value="Putative Large Serine Recombinase, Chain B, Domain 2"/>
    <property type="match status" value="1"/>
</dbReference>
<organism evidence="4 5">
    <name type="scientific">Streptomyces albiaxialis</name>
    <dbReference type="NCBI Taxonomy" id="329523"/>
    <lineage>
        <taxon>Bacteria</taxon>
        <taxon>Bacillati</taxon>
        <taxon>Actinomycetota</taxon>
        <taxon>Actinomycetes</taxon>
        <taxon>Kitasatosporales</taxon>
        <taxon>Streptomycetaceae</taxon>
        <taxon>Streptomyces</taxon>
    </lineage>
</organism>
<dbReference type="EMBL" id="BAAAPE010000028">
    <property type="protein sequence ID" value="GAA2101924.1"/>
    <property type="molecule type" value="Genomic_DNA"/>
</dbReference>
<feature type="domain" description="Recombinase" evidence="3">
    <location>
        <begin position="15"/>
        <end position="99"/>
    </location>
</feature>
<keyword evidence="1" id="KW-0238">DNA-binding</keyword>
<evidence type="ECO:0000313" key="5">
    <source>
        <dbReference type="Proteomes" id="UP001500016"/>
    </source>
</evidence>
<dbReference type="Pfam" id="PF07508">
    <property type="entry name" value="Recombinase"/>
    <property type="match status" value="1"/>
</dbReference>
<evidence type="ECO:0000256" key="1">
    <source>
        <dbReference type="ARBA" id="ARBA00023125"/>
    </source>
</evidence>
<evidence type="ECO:0000256" key="2">
    <source>
        <dbReference type="ARBA" id="ARBA00023172"/>
    </source>
</evidence>